<sequence length="270" mass="30802">MKTRIELIGKEAAEYYLSLNRKNRPITPKRVNQYIDEINNGNWKENTGESIKISNKGFLIDGQHRLTAISKTDKFINFLIVYDLEENIFDVLDTGRPRGASDTFALNGVKNYLTTASIIRSYLSVKNGKYYNANATDNARFTNGNLLCEYNKNPNFYDSVTKAAMRYRMSFNGVLESKTIGSLILLLTESKSSYDLRDEFLNELFGGLNSNNKTVSSLKNILIKDKISNKKITPKVKLAYIIKTWNAYILGKEIKCFKFDDSTETFPVII</sequence>
<evidence type="ECO:0000313" key="1">
    <source>
        <dbReference type="EMBL" id="CAB4147948.1"/>
    </source>
</evidence>
<organism evidence="1">
    <name type="scientific">uncultured Caudovirales phage</name>
    <dbReference type="NCBI Taxonomy" id="2100421"/>
    <lineage>
        <taxon>Viruses</taxon>
        <taxon>Duplodnaviria</taxon>
        <taxon>Heunggongvirae</taxon>
        <taxon>Uroviricota</taxon>
        <taxon>Caudoviricetes</taxon>
        <taxon>Peduoviridae</taxon>
        <taxon>Maltschvirus</taxon>
        <taxon>Maltschvirus maltsch</taxon>
    </lineage>
</organism>
<name>A0A6J5MMR9_9CAUD</name>
<proteinExistence type="predicted"/>
<accession>A0A6J5MMR9</accession>
<dbReference type="EMBL" id="LR796480">
    <property type="protein sequence ID" value="CAB4147948.1"/>
    <property type="molecule type" value="Genomic_DNA"/>
</dbReference>
<protein>
    <submittedName>
        <fullName evidence="1">Uncharacterized protein</fullName>
    </submittedName>
</protein>
<gene>
    <name evidence="1" type="ORF">UFOVP516_58</name>
</gene>
<reference evidence="1" key="1">
    <citation type="submission" date="2020-04" db="EMBL/GenBank/DDBJ databases">
        <authorList>
            <person name="Chiriac C."/>
            <person name="Salcher M."/>
            <person name="Ghai R."/>
            <person name="Kavagutti S V."/>
        </authorList>
    </citation>
    <scope>NUCLEOTIDE SEQUENCE</scope>
</reference>